<reference evidence="3" key="1">
    <citation type="submission" date="2016-06" db="EMBL/GenBank/DDBJ databases">
        <authorList>
            <person name="Varghese N."/>
            <person name="Submissions Spin"/>
        </authorList>
    </citation>
    <scope>NUCLEOTIDE SEQUENCE [LARGE SCALE GENOMIC DNA]</scope>
    <source>
        <strain evidence="3">DSM 43817</strain>
    </source>
</reference>
<evidence type="ECO:0000313" key="3">
    <source>
        <dbReference type="Proteomes" id="UP000198959"/>
    </source>
</evidence>
<dbReference type="STRING" id="145854.GA0074692_6732"/>
<keyword evidence="3" id="KW-1185">Reference proteome</keyword>
<evidence type="ECO:0000313" key="2">
    <source>
        <dbReference type="EMBL" id="SCL43242.1"/>
    </source>
</evidence>
<accession>A0A1C6TN32</accession>
<dbReference type="RefSeq" id="WP_091654579.1">
    <property type="nucleotide sequence ID" value="NZ_FMHW01000003.1"/>
</dbReference>
<sequence>MPTYAQLQAEPYWGREITTPEVDWLGDELCRRTGRPRSACGTKGDNRHLGGAHRSQEWIKWSKYCTNRSYTVQSGLTAEQERHLAGIDFVPGEWGSDRNRRLMVEQTGRLVDALVSGRLAGVREVIGTLDGRTVVGVRADGSTFSSDDSHLDHWHLTLDRRKCRDKQLMERIVAVALGEDDDMDAKQFLAILKDPAVAREMRALPWQYVGGGIPKGVSTLGVLNEIVLTGRATAARVGADLVDERQLAADLAPALLAVLTPEAIAAAIPDTLAGQVVDVLAARLSADKRPTVVTAETD</sequence>
<dbReference type="Proteomes" id="UP000198959">
    <property type="component" value="Unassembled WGS sequence"/>
</dbReference>
<dbReference type="EMBL" id="FMHW01000003">
    <property type="protein sequence ID" value="SCL43144.1"/>
    <property type="molecule type" value="Genomic_DNA"/>
</dbReference>
<protein>
    <submittedName>
        <fullName evidence="1">Uncharacterized protein</fullName>
    </submittedName>
</protein>
<reference evidence="1" key="2">
    <citation type="submission" date="2016-06" db="EMBL/GenBank/DDBJ databases">
        <authorList>
            <person name="Kjaerup R.B."/>
            <person name="Dalgaard T.S."/>
            <person name="Juul-Madsen H.R."/>
        </authorList>
    </citation>
    <scope>NUCLEOTIDE SEQUENCE [LARGE SCALE GENOMIC DNA]</scope>
    <source>
        <strain evidence="1">DSM 43817</strain>
    </source>
</reference>
<dbReference type="OrthoDB" id="3400966at2"/>
<name>A0A1C6TN32_9ACTN</name>
<proteinExistence type="predicted"/>
<dbReference type="EMBL" id="FMHW01000003">
    <property type="protein sequence ID" value="SCL43242.1"/>
    <property type="molecule type" value="Genomic_DNA"/>
</dbReference>
<evidence type="ECO:0000313" key="1">
    <source>
        <dbReference type="EMBL" id="SCL43144.1"/>
    </source>
</evidence>
<gene>
    <name evidence="1" type="ORF">GA0074692_6732</name>
    <name evidence="2" type="ORF">GA0074692_6783</name>
</gene>
<dbReference type="AlphaFoldDB" id="A0A1C6TN32"/>
<organism evidence="1 3">
    <name type="scientific">Micromonospora pallida</name>
    <dbReference type="NCBI Taxonomy" id="145854"/>
    <lineage>
        <taxon>Bacteria</taxon>
        <taxon>Bacillati</taxon>
        <taxon>Actinomycetota</taxon>
        <taxon>Actinomycetes</taxon>
        <taxon>Micromonosporales</taxon>
        <taxon>Micromonosporaceae</taxon>
        <taxon>Micromonospora</taxon>
    </lineage>
</organism>